<dbReference type="CDD" id="cd04380">
    <property type="entry name" value="RhoGAP_OCRL1"/>
    <property type="match status" value="1"/>
</dbReference>
<dbReference type="InterPro" id="IPR036691">
    <property type="entry name" value="Endo/exonu/phosph_ase_sf"/>
</dbReference>
<gene>
    <name evidence="3" type="ORF">TCAP_07010</name>
</gene>
<dbReference type="PANTHER" id="PTHR11200">
    <property type="entry name" value="INOSITOL 5-PHOSPHATASE"/>
    <property type="match status" value="1"/>
</dbReference>
<protein>
    <submittedName>
        <fullName evidence="3">Inositol polyphosphate 5-phosphatase OCRL-1</fullName>
    </submittedName>
</protein>
<feature type="compositionally biased region" description="Acidic residues" evidence="1">
    <location>
        <begin position="462"/>
        <end position="477"/>
    </location>
</feature>
<accession>A0A2K3Q610</accession>
<evidence type="ECO:0000256" key="1">
    <source>
        <dbReference type="SAM" id="MobiDB-lite"/>
    </source>
</evidence>
<feature type="domain" description="Inositol polyphosphate-related phosphatase" evidence="2">
    <location>
        <begin position="42"/>
        <end position="451"/>
    </location>
</feature>
<feature type="region of interest" description="Disordered" evidence="1">
    <location>
        <begin position="1"/>
        <end position="21"/>
    </location>
</feature>
<feature type="compositionally biased region" description="Basic and acidic residues" evidence="1">
    <location>
        <begin position="434"/>
        <end position="461"/>
    </location>
</feature>
<dbReference type="InterPro" id="IPR048869">
    <property type="entry name" value="OCRL-1_2_ASH"/>
</dbReference>
<dbReference type="GO" id="GO:0046856">
    <property type="term" value="P:phosphatidylinositol dephosphorylation"/>
    <property type="evidence" value="ECO:0007669"/>
    <property type="project" value="InterPro"/>
</dbReference>
<dbReference type="Gene3D" id="3.60.10.10">
    <property type="entry name" value="Endonuclease/exonuclease/phosphatase"/>
    <property type="match status" value="1"/>
</dbReference>
<evidence type="ECO:0000313" key="3">
    <source>
        <dbReference type="EMBL" id="PNY22967.1"/>
    </source>
</evidence>
<organism evidence="3 4">
    <name type="scientific">Tolypocladium capitatum</name>
    <dbReference type="NCBI Taxonomy" id="45235"/>
    <lineage>
        <taxon>Eukaryota</taxon>
        <taxon>Fungi</taxon>
        <taxon>Dikarya</taxon>
        <taxon>Ascomycota</taxon>
        <taxon>Pezizomycotina</taxon>
        <taxon>Sordariomycetes</taxon>
        <taxon>Hypocreomycetidae</taxon>
        <taxon>Hypocreales</taxon>
        <taxon>Ophiocordycipitaceae</taxon>
        <taxon>Tolypocladium</taxon>
    </lineage>
</organism>
<evidence type="ECO:0000313" key="4">
    <source>
        <dbReference type="Proteomes" id="UP000236621"/>
    </source>
</evidence>
<dbReference type="InterPro" id="IPR000300">
    <property type="entry name" value="IPPc"/>
</dbReference>
<feature type="region of interest" description="Disordered" evidence="1">
    <location>
        <begin position="327"/>
        <end position="363"/>
    </location>
</feature>
<dbReference type="SMART" id="SM00128">
    <property type="entry name" value="IPPc"/>
    <property type="match status" value="1"/>
</dbReference>
<feature type="region of interest" description="Disordered" evidence="1">
    <location>
        <begin position="434"/>
        <end position="492"/>
    </location>
</feature>
<dbReference type="Proteomes" id="UP000236621">
    <property type="component" value="Unassembled WGS sequence"/>
</dbReference>
<dbReference type="SUPFAM" id="SSF56219">
    <property type="entry name" value="DNase I-like"/>
    <property type="match status" value="1"/>
</dbReference>
<dbReference type="InterPro" id="IPR013783">
    <property type="entry name" value="Ig-like_fold"/>
</dbReference>
<dbReference type="InterPro" id="IPR046985">
    <property type="entry name" value="IP5"/>
</dbReference>
<dbReference type="EMBL" id="NRSZ01001165">
    <property type="protein sequence ID" value="PNY22967.1"/>
    <property type="molecule type" value="Genomic_DNA"/>
</dbReference>
<dbReference type="OrthoDB" id="7862313at2759"/>
<proteinExistence type="predicted"/>
<evidence type="ECO:0000259" key="2">
    <source>
        <dbReference type="SMART" id="SM00128"/>
    </source>
</evidence>
<comment type="caution">
    <text evidence="3">The sequence shown here is derived from an EMBL/GenBank/DDBJ whole genome shotgun (WGS) entry which is preliminary data.</text>
</comment>
<dbReference type="InterPro" id="IPR047078">
    <property type="entry name" value="RhoGAP_OCRL1"/>
</dbReference>
<dbReference type="STRING" id="45235.A0A2K3Q610"/>
<keyword evidence="4" id="KW-1185">Reference proteome</keyword>
<sequence length="979" mass="107414">MATPPIPPSMRSVGSEPVDLSTTPQSLARAVLARRAEYVRPHKIRVKIGTWNVAACPGTDKDLAGWFVGGRGVDRSFAALDLSHNPAVEHGKSRSADGDSDSVRLVGGDDVGLYVLGLQEVVDLNVTTEYMNRAVYTDNAPMEKWQAALEAAMPPGYRLMEAEQMTGLLLLVYASPEVAPTIGNISTKSVGTGLLGYFGNKGAVATRLVLGGTTRMVFVNCHLASGAGSNNLDRRCRDVGQILSKTQFDAVVHAGVAEDDGEKIGDEDFAFWFGDLNFRLDGLPGDDIRRLLTLHARGEYDLTGDKRPAPLEGDGVIVMRGSESDDDITTLPSVHSREQSFDSQTSLPDPDDFPEDPSQDPASLQATLDSLLPHDQLRRVIAQHRVFHDGWREGPITFLPSYKYDVGTVGLFDSSEKQRSPSWCDRILYRTRKDKQAHDQRVEEEKAAKQKDEEMKSRGIDQDDDVLFSYDPDTDGEEQPKGSPGADYDEYDETMDDHAVDDVLTKDGFSDHINQDIYTSHQRIMSSDHKPIISVFTLDYDAVVPELKAKVHAEVARELDRAENEGRPAITVVVEGGKGQNESAVDLGEIGFLERKTSVSTVANTGSVSASFAFVEKPTTEDGDPAVPPWLTTSFIRPDGDATEHLGRTVTLEPGETVLAYMEARVSAISHLRALNDGQTEMEDVLVLRVEDGRDHFIPVRGTWLPTCFGRSVDELIRVPDGGIRKFVRDRGIKGAIPYDSDVHRSAPKEIFKLTEAIQLLTERCVADEAMLEEMQLPRDPGWPLDASTRAAGPWEQNSTEAEIVAALDEDSSILEALPVELSSSHKLELLSATLMLFLASLTDGLVPAHLWAKLSTSLPSLTALPTTAWPDVKNQMLDMLSSAPSHSIAFVFLTATVSRVAAELSPAAAEAPPRLPGFGRRLSFRRGDDDGTKRRRAREKRYAEILGPLVFRANDKDRAMKDKERTVIEMFLSRESGG</sequence>
<feature type="compositionally biased region" description="Acidic residues" evidence="1">
    <location>
        <begin position="349"/>
        <end position="358"/>
    </location>
</feature>
<dbReference type="PANTHER" id="PTHR11200:SF300">
    <property type="entry name" value="TYPE II INOSITOL 1,4,5-TRISPHOSPHATE 5-PHOSPHATASE"/>
    <property type="match status" value="1"/>
</dbReference>
<dbReference type="AlphaFoldDB" id="A0A2K3Q610"/>
<dbReference type="Pfam" id="PF21310">
    <property type="entry name" value="OCRL-like_ASH"/>
    <property type="match status" value="1"/>
</dbReference>
<name>A0A2K3Q610_9HYPO</name>
<dbReference type="Pfam" id="PF22669">
    <property type="entry name" value="Exo_endo_phos2"/>
    <property type="match status" value="2"/>
</dbReference>
<dbReference type="GO" id="GO:0004439">
    <property type="term" value="F:phosphatidylinositol-4,5-bisphosphate 5-phosphatase activity"/>
    <property type="evidence" value="ECO:0007669"/>
    <property type="project" value="TreeGrafter"/>
</dbReference>
<dbReference type="Gene3D" id="2.60.40.10">
    <property type="entry name" value="Immunoglobulins"/>
    <property type="match status" value="1"/>
</dbReference>
<reference evidence="3 4" key="1">
    <citation type="submission" date="2017-08" db="EMBL/GenBank/DDBJ databases">
        <title>Harnessing the power of phylogenomics to disentangle the directionality and signatures of interkingdom host jumping in the parasitic fungal genus Tolypocladium.</title>
        <authorList>
            <person name="Quandt C.A."/>
            <person name="Patterson W."/>
            <person name="Spatafora J.W."/>
        </authorList>
    </citation>
    <scope>NUCLEOTIDE SEQUENCE [LARGE SCALE GENOMIC DNA]</scope>
    <source>
        <strain evidence="3 4">CBS 113982</strain>
    </source>
</reference>